<dbReference type="GO" id="GO:0005886">
    <property type="term" value="C:plasma membrane"/>
    <property type="evidence" value="ECO:0007669"/>
    <property type="project" value="UniProtKB-SubCell"/>
</dbReference>
<evidence type="ECO:0000256" key="5">
    <source>
        <dbReference type="ARBA" id="ARBA00022989"/>
    </source>
</evidence>
<evidence type="ECO:0000256" key="7">
    <source>
        <dbReference type="SAM" id="MobiDB-lite"/>
    </source>
</evidence>
<reference evidence="9 10" key="1">
    <citation type="submission" date="2019-10" db="EMBL/GenBank/DDBJ databases">
        <title>Rubrobacter sp nov SCSIO 52090 isolated from a deep-sea sediment in the South China Sea.</title>
        <authorList>
            <person name="Chen R.W."/>
        </authorList>
    </citation>
    <scope>NUCLEOTIDE SEQUENCE [LARGE SCALE GENOMIC DNA]</scope>
    <source>
        <strain evidence="9 10">SCSIO 52909</strain>
    </source>
</reference>
<dbReference type="InterPro" id="IPR039428">
    <property type="entry name" value="NUOK/Mnh_C1-like"/>
</dbReference>
<evidence type="ECO:0000256" key="1">
    <source>
        <dbReference type="ARBA" id="ARBA00004651"/>
    </source>
</evidence>
<dbReference type="KEGG" id="rub:GBA63_17560"/>
<accession>A0A6G8QCU4</accession>
<dbReference type="PANTHER" id="PTHR34583">
    <property type="entry name" value="ANTIPORTER SUBUNIT MNHC2-RELATED"/>
    <property type="match status" value="1"/>
</dbReference>
<feature type="compositionally biased region" description="Basic and acidic residues" evidence="7">
    <location>
        <begin position="111"/>
        <end position="132"/>
    </location>
</feature>
<gene>
    <name evidence="9" type="ORF">GBA63_17560</name>
</gene>
<proteinExistence type="inferred from homology"/>
<name>A0A6G8QCU4_9ACTN</name>
<keyword evidence="4 8" id="KW-0812">Transmembrane</keyword>
<dbReference type="AlphaFoldDB" id="A0A6G8QCU4"/>
<evidence type="ECO:0000313" key="10">
    <source>
        <dbReference type="Proteomes" id="UP000501452"/>
    </source>
</evidence>
<dbReference type="RefSeq" id="WP_166178258.1">
    <property type="nucleotide sequence ID" value="NZ_CP045119.1"/>
</dbReference>
<evidence type="ECO:0000256" key="8">
    <source>
        <dbReference type="SAM" id="Phobius"/>
    </source>
</evidence>
<feature type="transmembrane region" description="Helical" evidence="8">
    <location>
        <begin position="28"/>
        <end position="48"/>
    </location>
</feature>
<feature type="region of interest" description="Disordered" evidence="7">
    <location>
        <begin position="111"/>
        <end position="142"/>
    </location>
</feature>
<organism evidence="9 10">
    <name type="scientific">Rubrobacter tropicus</name>
    <dbReference type="NCBI Taxonomy" id="2653851"/>
    <lineage>
        <taxon>Bacteria</taxon>
        <taxon>Bacillati</taxon>
        <taxon>Actinomycetota</taxon>
        <taxon>Rubrobacteria</taxon>
        <taxon>Rubrobacterales</taxon>
        <taxon>Rubrobacteraceae</taxon>
        <taxon>Rubrobacter</taxon>
    </lineage>
</organism>
<sequence length="142" mass="15247">MILFLSLVIAVVFGSGAFLILQRDLFRVVVGIVLISNAANLFIISAGLTRGEPPIYPLPEGPVADPLVQAMALTAIVISSSVAALLLSLVYRLYLAHDSVDIEDVSAAEMREAEALERGDDPEKEEEPKESPADVELGEDTR</sequence>
<dbReference type="PANTHER" id="PTHR34583:SF2">
    <property type="entry name" value="ANTIPORTER SUBUNIT MNHC2-RELATED"/>
    <property type="match status" value="1"/>
</dbReference>
<comment type="subcellular location">
    <subcellularLocation>
        <location evidence="1">Cell membrane</location>
        <topology evidence="1">Multi-pass membrane protein</topology>
    </subcellularLocation>
</comment>
<evidence type="ECO:0000256" key="6">
    <source>
        <dbReference type="ARBA" id="ARBA00023136"/>
    </source>
</evidence>
<keyword evidence="5 8" id="KW-1133">Transmembrane helix</keyword>
<evidence type="ECO:0000256" key="4">
    <source>
        <dbReference type="ARBA" id="ARBA00022692"/>
    </source>
</evidence>
<evidence type="ECO:0000313" key="9">
    <source>
        <dbReference type="EMBL" id="QIN84258.1"/>
    </source>
</evidence>
<comment type="similarity">
    <text evidence="2">Belongs to the CPA3 antiporters (TC 2.A.63) subunit C family.</text>
</comment>
<dbReference type="Gene3D" id="1.10.287.3510">
    <property type="match status" value="1"/>
</dbReference>
<evidence type="ECO:0000256" key="2">
    <source>
        <dbReference type="ARBA" id="ARBA00010388"/>
    </source>
</evidence>
<feature type="transmembrane region" description="Helical" evidence="8">
    <location>
        <begin position="6"/>
        <end position="21"/>
    </location>
</feature>
<dbReference type="Proteomes" id="UP000501452">
    <property type="component" value="Chromosome"/>
</dbReference>
<protein>
    <submittedName>
        <fullName evidence="9">Na+/H+ antiporter subunit C</fullName>
    </submittedName>
</protein>
<dbReference type="InterPro" id="IPR050601">
    <property type="entry name" value="CPA3_antiporter_subunitC"/>
</dbReference>
<keyword evidence="10" id="KW-1185">Reference proteome</keyword>
<dbReference type="Pfam" id="PF00420">
    <property type="entry name" value="Oxidored_q2"/>
    <property type="match status" value="1"/>
</dbReference>
<keyword evidence="6 8" id="KW-0472">Membrane</keyword>
<keyword evidence="3" id="KW-1003">Cell membrane</keyword>
<dbReference type="EMBL" id="CP045119">
    <property type="protein sequence ID" value="QIN84258.1"/>
    <property type="molecule type" value="Genomic_DNA"/>
</dbReference>
<evidence type="ECO:0000256" key="3">
    <source>
        <dbReference type="ARBA" id="ARBA00022475"/>
    </source>
</evidence>
<feature type="transmembrane region" description="Helical" evidence="8">
    <location>
        <begin position="68"/>
        <end position="91"/>
    </location>
</feature>